<gene>
    <name evidence="1" type="primary">moaE</name>
    <name evidence="1" type="ORF">Vau01_072180</name>
</gene>
<reference evidence="1" key="1">
    <citation type="submission" date="2021-01" db="EMBL/GenBank/DDBJ databases">
        <title>Whole genome shotgun sequence of Virgisporangium aurantiacum NBRC 16421.</title>
        <authorList>
            <person name="Komaki H."/>
            <person name="Tamura T."/>
        </authorList>
    </citation>
    <scope>NUCLEOTIDE SEQUENCE</scope>
    <source>
        <strain evidence="1">NBRC 16421</strain>
    </source>
</reference>
<dbReference type="InterPro" id="IPR036563">
    <property type="entry name" value="MoaE_sf"/>
</dbReference>
<protein>
    <submittedName>
        <fullName evidence="1">Molybdenum cofactor biosynthesis protein MoaE</fullName>
    </submittedName>
</protein>
<dbReference type="AlphaFoldDB" id="A0A8J3Z9M4"/>
<sequence length="142" mass="14738">MTTTAAVTTAVTTDELEVAAHERAVASAAAGAVVSFSGVVRDHDHGRPVTLLEYEGHPSAAEVLQKVAEEIAADPDVYAVAVSHRLGALEIGDVALAAAVATAHRAAAFAACARLVDEVKARLPVWKHQVFADGTDEWVNCA</sequence>
<name>A0A8J3Z9M4_9ACTN</name>
<evidence type="ECO:0000313" key="1">
    <source>
        <dbReference type="EMBL" id="GIJ59702.1"/>
    </source>
</evidence>
<organism evidence="1 2">
    <name type="scientific">Virgisporangium aurantiacum</name>
    <dbReference type="NCBI Taxonomy" id="175570"/>
    <lineage>
        <taxon>Bacteria</taxon>
        <taxon>Bacillati</taxon>
        <taxon>Actinomycetota</taxon>
        <taxon>Actinomycetes</taxon>
        <taxon>Micromonosporales</taxon>
        <taxon>Micromonosporaceae</taxon>
        <taxon>Virgisporangium</taxon>
    </lineage>
</organism>
<dbReference type="Gene3D" id="3.90.1170.40">
    <property type="entry name" value="Molybdopterin biosynthesis MoaE subunit"/>
    <property type="match status" value="1"/>
</dbReference>
<dbReference type="Pfam" id="PF02391">
    <property type="entry name" value="MoaE"/>
    <property type="match status" value="1"/>
</dbReference>
<dbReference type="RefSeq" id="WP_204002583.1">
    <property type="nucleotide sequence ID" value="NZ_BOPG01000048.1"/>
</dbReference>
<proteinExistence type="predicted"/>
<comment type="caution">
    <text evidence="1">The sequence shown here is derived from an EMBL/GenBank/DDBJ whole genome shotgun (WGS) entry which is preliminary data.</text>
</comment>
<evidence type="ECO:0000313" key="2">
    <source>
        <dbReference type="Proteomes" id="UP000612585"/>
    </source>
</evidence>
<dbReference type="Proteomes" id="UP000612585">
    <property type="component" value="Unassembled WGS sequence"/>
</dbReference>
<keyword evidence="2" id="KW-1185">Reference proteome</keyword>
<accession>A0A8J3Z9M4</accession>
<dbReference type="InterPro" id="IPR003448">
    <property type="entry name" value="Mopterin_biosynth_MoaE"/>
</dbReference>
<dbReference type="SUPFAM" id="SSF54690">
    <property type="entry name" value="Molybdopterin synthase subunit MoaE"/>
    <property type="match status" value="1"/>
</dbReference>
<dbReference type="GO" id="GO:0006777">
    <property type="term" value="P:Mo-molybdopterin cofactor biosynthetic process"/>
    <property type="evidence" value="ECO:0007669"/>
    <property type="project" value="InterPro"/>
</dbReference>
<dbReference type="PANTHER" id="PTHR23404">
    <property type="entry name" value="MOLYBDOPTERIN SYNTHASE RELATED"/>
    <property type="match status" value="1"/>
</dbReference>
<dbReference type="EMBL" id="BOPG01000048">
    <property type="protein sequence ID" value="GIJ59702.1"/>
    <property type="molecule type" value="Genomic_DNA"/>
</dbReference>